<reference evidence="4 5" key="1">
    <citation type="journal article" date="2015" name="Antonie Van Leeuwenhoek">
        <title>Oceanobacillus bengalensis sp. nov., a bacterium isolated from seawater of the Bay of Bengal.</title>
        <authorList>
            <person name="Yongchang O."/>
            <person name="Xiang W."/>
            <person name="Wang G."/>
        </authorList>
    </citation>
    <scope>NUCLEOTIDE SEQUENCE [LARGE SCALE GENOMIC DNA]</scope>
    <source>
        <strain evidence="4 5">MCCC 1K00260</strain>
    </source>
</reference>
<dbReference type="InterPro" id="IPR006059">
    <property type="entry name" value="SBP"/>
</dbReference>
<dbReference type="PANTHER" id="PTHR30061:SF50">
    <property type="entry name" value="MALTOSE_MALTODEXTRIN-BINDING PERIPLASMIC PROTEIN"/>
    <property type="match status" value="1"/>
</dbReference>
<gene>
    <name evidence="4" type="ORF">D8M05_16085</name>
</gene>
<protein>
    <submittedName>
        <fullName evidence="4">Extracellular solute-binding protein</fullName>
    </submittedName>
</protein>
<sequence length="414" mass="45119">MNKIVKGLLTVTIGSSLLLTACGGGGDEGESADGKVQLELFSNKSESIDTYNGLIEKFEAENPDIDINLEAPPEAETVLKTRLTKDDLPDIMSIGGNATYGELAREGVFHDFTDSESIGKIQSSYVDMLSQLVGPEDDAAYGIPYATNANTVIYNKEKVEELGIEIPTNWDEFVAALETAKDAGETPIYFTLQEAWTGMSVWNGVAGNLVADDFAERKTAGEATFVEEYDEVADKMLELLNYGHADNFGIGYGDGNSAFANGEGVFYIQGNWAIPEILKTNPDVQLGTFALPSNDDAANNNLVSGVDVALTVSETTEHKEEALKFIEFMISEETAKTYIEEQKAFSAVEGVYQEDPVFEGIQKHFEEGTLTSFVDHYYPAGMGTENLVQEFLISGDKAAGLETLDNEWDKVINR</sequence>
<evidence type="ECO:0000256" key="2">
    <source>
        <dbReference type="ARBA" id="ARBA00022448"/>
    </source>
</evidence>
<keyword evidence="5" id="KW-1185">Reference proteome</keyword>
<evidence type="ECO:0000313" key="5">
    <source>
        <dbReference type="Proteomes" id="UP000281813"/>
    </source>
</evidence>
<evidence type="ECO:0000313" key="4">
    <source>
        <dbReference type="EMBL" id="RKQ13491.1"/>
    </source>
</evidence>
<evidence type="ECO:0000256" key="1">
    <source>
        <dbReference type="ARBA" id="ARBA00008520"/>
    </source>
</evidence>
<dbReference type="SUPFAM" id="SSF53850">
    <property type="entry name" value="Periplasmic binding protein-like II"/>
    <property type="match status" value="1"/>
</dbReference>
<name>A0A494YTN0_9BACI</name>
<dbReference type="GO" id="GO:0055052">
    <property type="term" value="C:ATP-binding cassette (ABC) transporter complex, substrate-binding subunit-containing"/>
    <property type="evidence" value="ECO:0007669"/>
    <property type="project" value="TreeGrafter"/>
</dbReference>
<dbReference type="GO" id="GO:0015768">
    <property type="term" value="P:maltose transport"/>
    <property type="evidence" value="ECO:0007669"/>
    <property type="project" value="TreeGrafter"/>
</dbReference>
<accession>A0A494YTN0</accession>
<evidence type="ECO:0000256" key="3">
    <source>
        <dbReference type="ARBA" id="ARBA00022729"/>
    </source>
</evidence>
<dbReference type="OrthoDB" id="9798191at2"/>
<keyword evidence="2" id="KW-0813">Transport</keyword>
<dbReference type="Pfam" id="PF01547">
    <property type="entry name" value="SBP_bac_1"/>
    <property type="match status" value="1"/>
</dbReference>
<dbReference type="AlphaFoldDB" id="A0A494YTN0"/>
<dbReference type="RefSeq" id="WP_121133628.1">
    <property type="nucleotide sequence ID" value="NZ_JBHUFK010000010.1"/>
</dbReference>
<dbReference type="GO" id="GO:1901982">
    <property type="term" value="F:maltose binding"/>
    <property type="evidence" value="ECO:0007669"/>
    <property type="project" value="TreeGrafter"/>
</dbReference>
<organism evidence="4 5">
    <name type="scientific">Oceanobacillus bengalensis</name>
    <dbReference type="NCBI Taxonomy" id="1435466"/>
    <lineage>
        <taxon>Bacteria</taxon>
        <taxon>Bacillati</taxon>
        <taxon>Bacillota</taxon>
        <taxon>Bacilli</taxon>
        <taxon>Bacillales</taxon>
        <taxon>Bacillaceae</taxon>
        <taxon>Oceanobacillus</taxon>
    </lineage>
</organism>
<comment type="caution">
    <text evidence="4">The sequence shown here is derived from an EMBL/GenBank/DDBJ whole genome shotgun (WGS) entry which is preliminary data.</text>
</comment>
<dbReference type="EMBL" id="RBZO01000030">
    <property type="protein sequence ID" value="RKQ13491.1"/>
    <property type="molecule type" value="Genomic_DNA"/>
</dbReference>
<dbReference type="Gene3D" id="3.40.190.10">
    <property type="entry name" value="Periplasmic binding protein-like II"/>
    <property type="match status" value="2"/>
</dbReference>
<dbReference type="Proteomes" id="UP000281813">
    <property type="component" value="Unassembled WGS sequence"/>
</dbReference>
<proteinExistence type="inferred from homology"/>
<dbReference type="PANTHER" id="PTHR30061">
    <property type="entry name" value="MALTOSE-BINDING PERIPLASMIC PROTEIN"/>
    <property type="match status" value="1"/>
</dbReference>
<dbReference type="PROSITE" id="PS51257">
    <property type="entry name" value="PROKAR_LIPOPROTEIN"/>
    <property type="match status" value="1"/>
</dbReference>
<dbReference type="GO" id="GO:0042956">
    <property type="term" value="P:maltodextrin transmembrane transport"/>
    <property type="evidence" value="ECO:0007669"/>
    <property type="project" value="TreeGrafter"/>
</dbReference>
<keyword evidence="3" id="KW-0732">Signal</keyword>
<comment type="similarity">
    <text evidence="1">Belongs to the bacterial solute-binding protein 1 family.</text>
</comment>